<dbReference type="AlphaFoldDB" id="A0A3E5HHQ1"/>
<feature type="transmembrane region" description="Helical" evidence="2">
    <location>
        <begin position="144"/>
        <end position="164"/>
    </location>
</feature>
<evidence type="ECO:0000313" key="4">
    <source>
        <dbReference type="Proteomes" id="UP000261031"/>
    </source>
</evidence>
<comment type="caution">
    <text evidence="3">The sequence shown here is derived from an EMBL/GenBank/DDBJ whole genome shotgun (WGS) entry which is preliminary data.</text>
</comment>
<evidence type="ECO:0000256" key="1">
    <source>
        <dbReference type="SAM" id="MobiDB-lite"/>
    </source>
</evidence>
<evidence type="ECO:0000313" key="3">
    <source>
        <dbReference type="EMBL" id="RGP01358.1"/>
    </source>
</evidence>
<feature type="compositionally biased region" description="Low complexity" evidence="1">
    <location>
        <begin position="298"/>
        <end position="331"/>
    </location>
</feature>
<sequence length="331" mass="33881">MARHGKKPSEESTSSHTPRTLAGSATTCTSADSSDAAASGIAVNSSTVSSAFASDADGNTGNTLVGNASNEVEATEVETNATSTNATGERTISSGNTAENSNRQSHESSESRQPQDLFDAAIAQGISDGDAWTDQRVKHIYRQIIIAVVVVVVVLGAVFGFTGVRASQQMRDLAALNDCKEAVTAMNTSYSKAFQLKAKISEAFTSFDGSYDLDKLAELHQTEVTAPKTLSCAADTSATISKANAAKAEYDKQAKQFKQALQKSDESAATDGGDGTDNSADGTDGDDGTDGATDTEGDAGVAGDAGATGGTVDQSGAADATDATLDDQFLQ</sequence>
<feature type="compositionally biased region" description="Low complexity" evidence="1">
    <location>
        <begin position="257"/>
        <end position="282"/>
    </location>
</feature>
<keyword evidence="2" id="KW-1133">Transmembrane helix</keyword>
<feature type="compositionally biased region" description="Polar residues" evidence="1">
    <location>
        <begin position="88"/>
        <end position="103"/>
    </location>
</feature>
<protein>
    <submittedName>
        <fullName evidence="3">Uncharacterized protein</fullName>
    </submittedName>
</protein>
<accession>A0A3E5HHQ1</accession>
<keyword evidence="2" id="KW-0472">Membrane</keyword>
<reference evidence="3 4" key="1">
    <citation type="submission" date="2018-08" db="EMBL/GenBank/DDBJ databases">
        <title>A genome reference for cultivated species of the human gut microbiota.</title>
        <authorList>
            <person name="Zou Y."/>
            <person name="Xue W."/>
            <person name="Luo G."/>
        </authorList>
    </citation>
    <scope>NUCLEOTIDE SEQUENCE [LARGE SCALE GENOMIC DNA]</scope>
    <source>
        <strain evidence="3 4">OF05-12</strain>
    </source>
</reference>
<feature type="region of interest" description="Disordered" evidence="1">
    <location>
        <begin position="257"/>
        <end position="331"/>
    </location>
</feature>
<feature type="region of interest" description="Disordered" evidence="1">
    <location>
        <begin position="1"/>
        <end position="114"/>
    </location>
</feature>
<feature type="compositionally biased region" description="Low complexity" evidence="1">
    <location>
        <begin position="22"/>
        <end position="40"/>
    </location>
</feature>
<name>A0A3E5HHQ1_BIFPS</name>
<proteinExistence type="predicted"/>
<feature type="compositionally biased region" description="Low complexity" evidence="1">
    <location>
        <begin position="67"/>
        <end position="87"/>
    </location>
</feature>
<gene>
    <name evidence="3" type="ORF">DXA79_08850</name>
</gene>
<feature type="compositionally biased region" description="Acidic residues" evidence="1">
    <location>
        <begin position="283"/>
        <end position="297"/>
    </location>
</feature>
<evidence type="ECO:0000256" key="2">
    <source>
        <dbReference type="SAM" id="Phobius"/>
    </source>
</evidence>
<feature type="compositionally biased region" description="Polar residues" evidence="1">
    <location>
        <begin position="42"/>
        <end position="66"/>
    </location>
</feature>
<dbReference type="EMBL" id="QSWD01000007">
    <property type="protein sequence ID" value="RGP01358.1"/>
    <property type="molecule type" value="Genomic_DNA"/>
</dbReference>
<organism evidence="3 4">
    <name type="scientific">Bifidobacterium pseudocatenulatum</name>
    <dbReference type="NCBI Taxonomy" id="28026"/>
    <lineage>
        <taxon>Bacteria</taxon>
        <taxon>Bacillati</taxon>
        <taxon>Actinomycetota</taxon>
        <taxon>Actinomycetes</taxon>
        <taxon>Bifidobacteriales</taxon>
        <taxon>Bifidobacteriaceae</taxon>
        <taxon>Bifidobacterium</taxon>
    </lineage>
</organism>
<keyword evidence="2" id="KW-0812">Transmembrane</keyword>
<dbReference type="Proteomes" id="UP000261031">
    <property type="component" value="Unassembled WGS sequence"/>
</dbReference>
<dbReference type="RefSeq" id="WP_117612374.1">
    <property type="nucleotide sequence ID" value="NZ_JAASIV010000016.1"/>
</dbReference>